<sequence length="562" mass="61101">MVSTHEEIEVKYDLAPDADLPGLAALLADLPEAAARGYREGDLGEFDLEATYFDTPDLRLSAARATLRRRTGGTDAGWHLKTPGEDGARVEQRVPLGRAVKTVPAALRRLVEAHTDGQPLVPVARVNTRRHVRTVLDAAGTRLLELADDVVEARRLLPLEGSGQATGAVQTWREVELEVVEGDRDLFTAVDAGLRAAGLQVSASSSKLGRVLSGDTTPPGAPAARTPATDEPAGQGPAAGRPAARVLDHAAPRRKHLSARSRAGDVLVLHLAEQVQQILDQDPRVRADEPDSIHKMRVATRRLRSALRTFAPLLATPTKPLRDELRWLAAELGAARDAEVLRDRLVRSVASLDVAPEAQPADPAAAGAVPALVADQLGQAYRSAHDEVLAELDSERYQLLLDALQDLVERPQFTARGGRRAEEVLPRRVAKTFKTLSDLVESAHRVDAGAEHRAERDELLHEARKAAKQVRYAAEAVAVVFGKDATRFARAVTDAQEVLGEHQDSVVTRQQLRDLAAVARPEVAFAYGRLYAQEEAHAAASEADFEQTWASLQSKRLHRWLR</sequence>
<name>A0A7Y9DQG3_9ACTN</name>
<dbReference type="PANTHER" id="PTHR39339:SF1">
    <property type="entry name" value="CHAD DOMAIN-CONTAINING PROTEIN"/>
    <property type="match status" value="1"/>
</dbReference>
<feature type="region of interest" description="Disordered" evidence="1">
    <location>
        <begin position="210"/>
        <end position="243"/>
    </location>
</feature>
<dbReference type="InterPro" id="IPR033469">
    <property type="entry name" value="CYTH-like_dom_sf"/>
</dbReference>
<accession>A0A7Y9DQG3</accession>
<evidence type="ECO:0000313" key="4">
    <source>
        <dbReference type="EMBL" id="NYD24915.1"/>
    </source>
</evidence>
<dbReference type="SUPFAM" id="SSF55154">
    <property type="entry name" value="CYTH-like phosphatases"/>
    <property type="match status" value="1"/>
</dbReference>
<dbReference type="PROSITE" id="PS51708">
    <property type="entry name" value="CHAD"/>
    <property type="match status" value="1"/>
</dbReference>
<gene>
    <name evidence="4" type="ORF">BJ968_004455</name>
</gene>
<evidence type="ECO:0000259" key="2">
    <source>
        <dbReference type="PROSITE" id="PS51707"/>
    </source>
</evidence>
<feature type="domain" description="CYTH" evidence="2">
    <location>
        <begin position="5"/>
        <end position="215"/>
    </location>
</feature>
<dbReference type="RefSeq" id="WP_179755625.1">
    <property type="nucleotide sequence ID" value="NZ_BAAAGN010000015.1"/>
</dbReference>
<dbReference type="Proteomes" id="UP000521922">
    <property type="component" value="Unassembled WGS sequence"/>
</dbReference>
<dbReference type="PROSITE" id="PS51707">
    <property type="entry name" value="CYTH"/>
    <property type="match status" value="1"/>
</dbReference>
<comment type="caution">
    <text evidence="4">The sequence shown here is derived from an EMBL/GenBank/DDBJ whole genome shotgun (WGS) entry which is preliminary data.</text>
</comment>
<dbReference type="Pfam" id="PF05235">
    <property type="entry name" value="CHAD"/>
    <property type="match status" value="1"/>
</dbReference>
<dbReference type="PANTHER" id="PTHR39339">
    <property type="entry name" value="SLR1444 PROTEIN"/>
    <property type="match status" value="1"/>
</dbReference>
<dbReference type="CDD" id="cd07374">
    <property type="entry name" value="CYTH-like_Pase"/>
    <property type="match status" value="1"/>
</dbReference>
<dbReference type="Pfam" id="PF01928">
    <property type="entry name" value="CYTH"/>
    <property type="match status" value="1"/>
</dbReference>
<dbReference type="SMART" id="SM00880">
    <property type="entry name" value="CHAD"/>
    <property type="match status" value="1"/>
</dbReference>
<dbReference type="EMBL" id="JACCBB010000001">
    <property type="protein sequence ID" value="NYD24915.1"/>
    <property type="molecule type" value="Genomic_DNA"/>
</dbReference>
<dbReference type="InterPro" id="IPR023577">
    <property type="entry name" value="CYTH_domain"/>
</dbReference>
<protein>
    <submittedName>
        <fullName evidence="4">CHAD domain-containing protein</fullName>
    </submittedName>
</protein>
<feature type="domain" description="CHAD" evidence="3">
    <location>
        <begin position="260"/>
        <end position="554"/>
    </location>
</feature>
<dbReference type="InterPro" id="IPR007899">
    <property type="entry name" value="CHAD_dom"/>
</dbReference>
<reference evidence="4 5" key="1">
    <citation type="submission" date="2020-07" db="EMBL/GenBank/DDBJ databases">
        <title>Sequencing the genomes of 1000 actinobacteria strains.</title>
        <authorList>
            <person name="Klenk H.-P."/>
        </authorList>
    </citation>
    <scope>NUCLEOTIDE SEQUENCE [LARGE SCALE GENOMIC DNA]</scope>
    <source>
        <strain evidence="4 5">DSM 7487</strain>
    </source>
</reference>
<feature type="compositionally biased region" description="Low complexity" evidence="1">
    <location>
        <begin position="216"/>
        <end position="243"/>
    </location>
</feature>
<dbReference type="InterPro" id="IPR038186">
    <property type="entry name" value="CHAD_dom_sf"/>
</dbReference>
<keyword evidence="5" id="KW-1185">Reference proteome</keyword>
<evidence type="ECO:0000256" key="1">
    <source>
        <dbReference type="SAM" id="MobiDB-lite"/>
    </source>
</evidence>
<proteinExistence type="predicted"/>
<dbReference type="SMART" id="SM01118">
    <property type="entry name" value="CYTH"/>
    <property type="match status" value="1"/>
</dbReference>
<dbReference type="Gene3D" id="1.40.20.10">
    <property type="entry name" value="CHAD domain"/>
    <property type="match status" value="1"/>
</dbReference>
<evidence type="ECO:0000259" key="3">
    <source>
        <dbReference type="PROSITE" id="PS51708"/>
    </source>
</evidence>
<organism evidence="4 5">
    <name type="scientific">Kineococcus aurantiacus</name>
    <dbReference type="NCBI Taxonomy" id="37633"/>
    <lineage>
        <taxon>Bacteria</taxon>
        <taxon>Bacillati</taxon>
        <taxon>Actinomycetota</taxon>
        <taxon>Actinomycetes</taxon>
        <taxon>Kineosporiales</taxon>
        <taxon>Kineosporiaceae</taxon>
        <taxon>Kineococcus</taxon>
    </lineage>
</organism>
<dbReference type="Gene3D" id="2.40.320.10">
    <property type="entry name" value="Hypothetical Protein Pfu-838710-001"/>
    <property type="match status" value="1"/>
</dbReference>
<evidence type="ECO:0000313" key="5">
    <source>
        <dbReference type="Proteomes" id="UP000521922"/>
    </source>
</evidence>
<dbReference type="AlphaFoldDB" id="A0A7Y9DQG3"/>